<proteinExistence type="predicted"/>
<feature type="non-terminal residue" evidence="2">
    <location>
        <position position="1"/>
    </location>
</feature>
<keyword evidence="3" id="KW-1185">Reference proteome</keyword>
<dbReference type="AlphaFoldDB" id="A0A3M2M1C8"/>
<dbReference type="InterPro" id="IPR042070">
    <property type="entry name" value="PucR_C-HTH_sf"/>
</dbReference>
<dbReference type="PANTHER" id="PTHR33744">
    <property type="entry name" value="CARBOHYDRATE DIACID REGULATOR"/>
    <property type="match status" value="1"/>
</dbReference>
<dbReference type="EMBL" id="RFFJ01000037">
    <property type="protein sequence ID" value="RMI42235.1"/>
    <property type="molecule type" value="Genomic_DNA"/>
</dbReference>
<dbReference type="PANTHER" id="PTHR33744:SF17">
    <property type="entry name" value="CONSERVED PROTEIN"/>
    <property type="match status" value="1"/>
</dbReference>
<evidence type="ECO:0000313" key="3">
    <source>
        <dbReference type="Proteomes" id="UP000278673"/>
    </source>
</evidence>
<dbReference type="Pfam" id="PF13556">
    <property type="entry name" value="HTH_30"/>
    <property type="match status" value="1"/>
</dbReference>
<organism evidence="2 3">
    <name type="scientific">Streptomyces triticirhizae</name>
    <dbReference type="NCBI Taxonomy" id="2483353"/>
    <lineage>
        <taxon>Bacteria</taxon>
        <taxon>Bacillati</taxon>
        <taxon>Actinomycetota</taxon>
        <taxon>Actinomycetes</taxon>
        <taxon>Kitasatosporales</taxon>
        <taxon>Streptomycetaceae</taxon>
        <taxon>Streptomyces</taxon>
    </lineage>
</organism>
<sequence length="138" mass="14877">ERGAHAGVSAPRHAVAELPAAWPEALGAARAAGASDRFGPLAAWTEIGPYRLLSALPPRLPPDPAVLPLLRPEHHELAHTAEAFLDHAGQATRTAEALGIHRQTLYYRISRIEQLTGLDLNDGEDRLLLHLALKTAGW</sequence>
<protein>
    <submittedName>
        <fullName evidence="2">PucR family transcriptional regulator</fullName>
    </submittedName>
</protein>
<reference evidence="2 3" key="1">
    <citation type="submission" date="2018-10" db="EMBL/GenBank/DDBJ databases">
        <title>Isolation, diversity and antifungal activity of actinobacteria from wheat.</title>
        <authorList>
            <person name="Han C."/>
        </authorList>
    </citation>
    <scope>NUCLEOTIDE SEQUENCE [LARGE SCALE GENOMIC DNA]</scope>
    <source>
        <strain evidence="2 3">NEAU-YY642</strain>
    </source>
</reference>
<comment type="caution">
    <text evidence="2">The sequence shown here is derived from an EMBL/GenBank/DDBJ whole genome shotgun (WGS) entry which is preliminary data.</text>
</comment>
<accession>A0A3M2M1C8</accession>
<dbReference type="Proteomes" id="UP000278673">
    <property type="component" value="Unassembled WGS sequence"/>
</dbReference>
<dbReference type="SUPFAM" id="SSF46689">
    <property type="entry name" value="Homeodomain-like"/>
    <property type="match status" value="1"/>
</dbReference>
<dbReference type="InterPro" id="IPR051448">
    <property type="entry name" value="CdaR-like_regulators"/>
</dbReference>
<feature type="domain" description="PucR C-terminal helix-turn-helix" evidence="1">
    <location>
        <begin position="77"/>
        <end position="134"/>
    </location>
</feature>
<gene>
    <name evidence="2" type="ORF">EBN88_09595</name>
</gene>
<dbReference type="Gene3D" id="1.10.10.2840">
    <property type="entry name" value="PucR C-terminal helix-turn-helix domain"/>
    <property type="match status" value="1"/>
</dbReference>
<dbReference type="RefSeq" id="WP_147472692.1">
    <property type="nucleotide sequence ID" value="NZ_RFFJ01000037.1"/>
</dbReference>
<dbReference type="InterPro" id="IPR009057">
    <property type="entry name" value="Homeodomain-like_sf"/>
</dbReference>
<evidence type="ECO:0000313" key="2">
    <source>
        <dbReference type="EMBL" id="RMI42235.1"/>
    </source>
</evidence>
<name>A0A3M2M1C8_9ACTN</name>
<evidence type="ECO:0000259" key="1">
    <source>
        <dbReference type="Pfam" id="PF13556"/>
    </source>
</evidence>
<dbReference type="InterPro" id="IPR025736">
    <property type="entry name" value="PucR_C-HTH_dom"/>
</dbReference>